<keyword evidence="2" id="KW-0732">Signal</keyword>
<comment type="caution">
    <text evidence="3">The sequence shown here is derived from an EMBL/GenBank/DDBJ whole genome shotgun (WGS) entry which is preliminary data.</text>
</comment>
<dbReference type="Proteomes" id="UP000482155">
    <property type="component" value="Unassembled WGS sequence"/>
</dbReference>
<organism evidence="3 4">
    <name type="scientific">Noviherbaspirillum galbum</name>
    <dbReference type="NCBI Taxonomy" id="2709383"/>
    <lineage>
        <taxon>Bacteria</taxon>
        <taxon>Pseudomonadati</taxon>
        <taxon>Pseudomonadota</taxon>
        <taxon>Betaproteobacteria</taxon>
        <taxon>Burkholderiales</taxon>
        <taxon>Oxalobacteraceae</taxon>
        <taxon>Noviherbaspirillum</taxon>
    </lineage>
</organism>
<dbReference type="RefSeq" id="WP_163968543.1">
    <property type="nucleotide sequence ID" value="NZ_JAAIVB010000084.1"/>
</dbReference>
<dbReference type="GO" id="GO:0016020">
    <property type="term" value="C:membrane"/>
    <property type="evidence" value="ECO:0007669"/>
    <property type="project" value="InterPro"/>
</dbReference>
<dbReference type="Pfam" id="PF04966">
    <property type="entry name" value="OprB"/>
    <property type="match status" value="1"/>
</dbReference>
<dbReference type="InterPro" id="IPR007049">
    <property type="entry name" value="Carb-sel_porin_OprB"/>
</dbReference>
<dbReference type="EMBL" id="JAAIVB010000084">
    <property type="protein sequence ID" value="NEX64606.1"/>
    <property type="molecule type" value="Genomic_DNA"/>
</dbReference>
<dbReference type="GO" id="GO:0008643">
    <property type="term" value="P:carbohydrate transport"/>
    <property type="evidence" value="ECO:0007669"/>
    <property type="project" value="InterPro"/>
</dbReference>
<dbReference type="GO" id="GO:0015288">
    <property type="term" value="F:porin activity"/>
    <property type="evidence" value="ECO:0007669"/>
    <property type="project" value="InterPro"/>
</dbReference>
<dbReference type="InterPro" id="IPR038673">
    <property type="entry name" value="OprB_sf"/>
</dbReference>
<evidence type="ECO:0000256" key="2">
    <source>
        <dbReference type="RuleBase" id="RU363072"/>
    </source>
</evidence>
<reference evidence="3 4" key="1">
    <citation type="submission" date="2020-02" db="EMBL/GenBank/DDBJ databases">
        <authorList>
            <person name="Kim M.K."/>
        </authorList>
    </citation>
    <scope>NUCLEOTIDE SEQUENCE [LARGE SCALE GENOMIC DNA]</scope>
    <source>
        <strain evidence="3 4">17J57-3</strain>
    </source>
</reference>
<dbReference type="AlphaFoldDB" id="A0A6B3SYN4"/>
<protein>
    <submittedName>
        <fullName evidence="3">Carbohydrate porin</fullName>
    </submittedName>
</protein>
<evidence type="ECO:0000256" key="1">
    <source>
        <dbReference type="ARBA" id="ARBA00008769"/>
    </source>
</evidence>
<feature type="signal peptide" evidence="2">
    <location>
        <begin position="1"/>
        <end position="27"/>
    </location>
</feature>
<comment type="similarity">
    <text evidence="1 2">Belongs to the OprB family.</text>
</comment>
<evidence type="ECO:0000313" key="3">
    <source>
        <dbReference type="EMBL" id="NEX64606.1"/>
    </source>
</evidence>
<gene>
    <name evidence="3" type="ORF">G3574_26310</name>
</gene>
<feature type="chain" id="PRO_5025710239" evidence="2">
    <location>
        <begin position="28"/>
        <end position="445"/>
    </location>
</feature>
<keyword evidence="4" id="KW-1185">Reference proteome</keyword>
<accession>A0A6B3SYN4</accession>
<evidence type="ECO:0000313" key="4">
    <source>
        <dbReference type="Proteomes" id="UP000482155"/>
    </source>
</evidence>
<name>A0A6B3SYN4_9BURK</name>
<proteinExistence type="inferred from homology"/>
<dbReference type="Gene3D" id="2.40.160.180">
    <property type="entry name" value="Carbohydrate-selective porin OprB"/>
    <property type="match status" value="1"/>
</dbReference>
<sequence length="445" mass="48111">MIRRLHAMASGGAALLFILSLPGRVLADEASSAGVSPWAIHGQWTTVVQKHSAFRAPYSGDNSLAPSERQQETTDLTLMLGVRPWRNAEIWINPEIDQGFGLSNTLGVAGFPSGEAYKVGQNAPYLRLPRAFLRQVVPLGGQEEEVEGVANQMAGSRTANNIIITVGKFSVTDIFDANTYAHDPRGDFLNWSVIDAGAFDYAADAWGFTYGGAVEWNQDVWSGRAGLFQLSGVPNGKVTGFDFSQHMVVAEAERRHQWQGRPGKIKLLVFANRGKMGRYDEAVAQSLRDGTVPDTAAVRRRQSRAGWSLNVEQDMGGGIGSFLRLSGNDGSKEAYEFTEINRSASAGLAVKGSRWGREGDTLGAAVAVNGLSPDARQYFGQGGLGILIGDGRLSYAPEKIGEIYYAARVGKALAISFDAQRIVNPAYNHDRGPVTVYALRLHADF</sequence>